<dbReference type="EMBL" id="PREU01000001">
    <property type="protein sequence ID" value="PPA77825.1"/>
    <property type="molecule type" value="Genomic_DNA"/>
</dbReference>
<dbReference type="OrthoDB" id="8481694at2"/>
<comment type="caution">
    <text evidence="1">The sequence shown here is derived from an EMBL/GenBank/DDBJ whole genome shotgun (WGS) entry which is preliminary data.</text>
</comment>
<sequence>MPTTPTHLDAPLTIDANVRASSYFVLRATHACRHCRHATPVYALALPPGHESTEAEIELDDDGESRGLDPGAFHDWLFSPPTWQRVPGPALISQVGILAADVAAHLRQAAPALRPDPDGQGQWTNFCEHCGHAIWEGDLYPTVGQAFCPKDDAAATQVLVQTVHAPFVAYASMIWSDGYRNKWPLFKRLGVACGEAD</sequence>
<dbReference type="RefSeq" id="WP_104141753.1">
    <property type="nucleotide sequence ID" value="NZ_PREU01000001.1"/>
</dbReference>
<reference evidence="1 2" key="1">
    <citation type="submission" date="2018-02" db="EMBL/GenBank/DDBJ databases">
        <title>Draft Genome of Achromobacter spanius stain 6.</title>
        <authorList>
            <person name="Gunasekera T.S."/>
            <person name="Radwan O."/>
            <person name="Ruiz O.N."/>
        </authorList>
    </citation>
    <scope>NUCLEOTIDE SEQUENCE [LARGE SCALE GENOMIC DNA]</scope>
    <source>
        <strain evidence="1 2">6</strain>
    </source>
</reference>
<evidence type="ECO:0000313" key="2">
    <source>
        <dbReference type="Proteomes" id="UP000239990"/>
    </source>
</evidence>
<protein>
    <submittedName>
        <fullName evidence="1">Uncharacterized protein</fullName>
    </submittedName>
</protein>
<proteinExistence type="predicted"/>
<gene>
    <name evidence="1" type="ORF">C4E15_00540</name>
</gene>
<evidence type="ECO:0000313" key="1">
    <source>
        <dbReference type="EMBL" id="PPA77825.1"/>
    </source>
</evidence>
<organism evidence="1 2">
    <name type="scientific">Achromobacter spanius</name>
    <dbReference type="NCBI Taxonomy" id="217203"/>
    <lineage>
        <taxon>Bacteria</taxon>
        <taxon>Pseudomonadati</taxon>
        <taxon>Pseudomonadota</taxon>
        <taxon>Betaproteobacteria</taxon>
        <taxon>Burkholderiales</taxon>
        <taxon>Alcaligenaceae</taxon>
        <taxon>Achromobacter</taxon>
    </lineage>
</organism>
<name>A0A2S5GY87_9BURK</name>
<dbReference type="Proteomes" id="UP000239990">
    <property type="component" value="Unassembled WGS sequence"/>
</dbReference>
<dbReference type="AlphaFoldDB" id="A0A2S5GY87"/>
<accession>A0A2S5GY87</accession>